<sequence>MAIRATWCLVTLLGLATSATAQGCRLALVLALDVSSSVDVHEDRLQRGGLAQALVAPEVRRAFLTGDPVALYAFEWSDETTQSSLLPSWQMVRSEDDLTRIALTIATSRRPGSSRQTALGSALAHAAGALEAAPACRAWTVDVAGDGISNNGPSPRAIYEAVPLFETVTVNALIIVTPRTRQALVSWFEAEMLHGSGAFWIEADGYEDYERAMRAKLLRELSLPMVSGLPPTGYDGP</sequence>
<name>A0A5C4NFY5_9RHOB</name>
<keyword evidence="3" id="KW-1185">Reference proteome</keyword>
<dbReference type="InterPro" id="IPR010607">
    <property type="entry name" value="DUF1194"/>
</dbReference>
<gene>
    <name evidence="2" type="ORF">FHG71_07800</name>
</gene>
<protein>
    <submittedName>
        <fullName evidence="2">DUF1194 domain-containing protein</fullName>
    </submittedName>
</protein>
<dbReference type="Pfam" id="PF06707">
    <property type="entry name" value="DUF1194"/>
    <property type="match status" value="1"/>
</dbReference>
<organism evidence="2 3">
    <name type="scientific">Rubellimicrobium roseum</name>
    <dbReference type="NCBI Taxonomy" id="687525"/>
    <lineage>
        <taxon>Bacteria</taxon>
        <taxon>Pseudomonadati</taxon>
        <taxon>Pseudomonadota</taxon>
        <taxon>Alphaproteobacteria</taxon>
        <taxon>Rhodobacterales</taxon>
        <taxon>Roseobacteraceae</taxon>
        <taxon>Rubellimicrobium</taxon>
    </lineage>
</organism>
<comment type="caution">
    <text evidence="2">The sequence shown here is derived from an EMBL/GenBank/DDBJ whole genome shotgun (WGS) entry which is preliminary data.</text>
</comment>
<feature type="chain" id="PRO_5022790765" evidence="1">
    <location>
        <begin position="22"/>
        <end position="237"/>
    </location>
</feature>
<evidence type="ECO:0000256" key="1">
    <source>
        <dbReference type="SAM" id="SignalP"/>
    </source>
</evidence>
<dbReference type="InterPro" id="IPR036465">
    <property type="entry name" value="vWFA_dom_sf"/>
</dbReference>
<reference evidence="2 3" key="1">
    <citation type="submission" date="2019-06" db="EMBL/GenBank/DDBJ databases">
        <authorList>
            <person name="Jiang L."/>
        </authorList>
    </citation>
    <scope>NUCLEOTIDE SEQUENCE [LARGE SCALE GENOMIC DNA]</scope>
    <source>
        <strain evidence="2 3">YIM 48858</strain>
    </source>
</reference>
<evidence type="ECO:0000313" key="3">
    <source>
        <dbReference type="Proteomes" id="UP000305709"/>
    </source>
</evidence>
<accession>A0A5C4NFY5</accession>
<dbReference type="OrthoDB" id="9792179at2"/>
<dbReference type="PROSITE" id="PS51257">
    <property type="entry name" value="PROKAR_LIPOPROTEIN"/>
    <property type="match status" value="1"/>
</dbReference>
<dbReference type="AlphaFoldDB" id="A0A5C4NFY5"/>
<feature type="signal peptide" evidence="1">
    <location>
        <begin position="1"/>
        <end position="21"/>
    </location>
</feature>
<dbReference type="Gene3D" id="3.40.50.410">
    <property type="entry name" value="von Willebrand factor, type A domain"/>
    <property type="match status" value="1"/>
</dbReference>
<proteinExistence type="predicted"/>
<dbReference type="Proteomes" id="UP000305709">
    <property type="component" value="Unassembled WGS sequence"/>
</dbReference>
<keyword evidence="1" id="KW-0732">Signal</keyword>
<evidence type="ECO:0000313" key="2">
    <source>
        <dbReference type="EMBL" id="TNC72795.1"/>
    </source>
</evidence>
<dbReference type="EMBL" id="VDFV01000006">
    <property type="protein sequence ID" value="TNC72795.1"/>
    <property type="molecule type" value="Genomic_DNA"/>
</dbReference>
<dbReference type="RefSeq" id="WP_139081068.1">
    <property type="nucleotide sequence ID" value="NZ_VDFV01000006.1"/>
</dbReference>
<dbReference type="SUPFAM" id="SSF53300">
    <property type="entry name" value="vWA-like"/>
    <property type="match status" value="1"/>
</dbReference>